<keyword evidence="2" id="KW-0378">Hydrolase</keyword>
<gene>
    <name evidence="4" type="ORF">E9229_001939</name>
</gene>
<dbReference type="Pfam" id="PF07687">
    <property type="entry name" value="M20_dimer"/>
    <property type="match status" value="1"/>
</dbReference>
<dbReference type="Proteomes" id="UP000523000">
    <property type="component" value="Unassembled WGS sequence"/>
</dbReference>
<dbReference type="GO" id="GO:0016787">
    <property type="term" value="F:hydrolase activity"/>
    <property type="evidence" value="ECO:0007669"/>
    <property type="project" value="UniProtKB-KW"/>
</dbReference>
<dbReference type="AlphaFoldDB" id="A0A839QHA7"/>
<evidence type="ECO:0000313" key="4">
    <source>
        <dbReference type="EMBL" id="MBB2995748.1"/>
    </source>
</evidence>
<dbReference type="InterPro" id="IPR050072">
    <property type="entry name" value="Peptidase_M20A"/>
</dbReference>
<name>A0A839QHA7_9MICC</name>
<dbReference type="Gene3D" id="3.30.70.360">
    <property type="match status" value="1"/>
</dbReference>
<dbReference type="PANTHER" id="PTHR43808:SF25">
    <property type="entry name" value="PEPTIDASE M20 DIMERISATION DOMAIN-CONTAINING PROTEIN"/>
    <property type="match status" value="1"/>
</dbReference>
<accession>A0A839QHA7</accession>
<comment type="caution">
    <text evidence="4">The sequence shown here is derived from an EMBL/GenBank/DDBJ whole genome shotgun (WGS) entry which is preliminary data.</text>
</comment>
<dbReference type="RefSeq" id="WP_183510948.1">
    <property type="nucleotide sequence ID" value="NZ_BAABGK010000097.1"/>
</dbReference>
<feature type="domain" description="Peptidase M20 dimerisation" evidence="3">
    <location>
        <begin position="182"/>
        <end position="290"/>
    </location>
</feature>
<dbReference type="PANTHER" id="PTHR43808">
    <property type="entry name" value="ACETYLORNITHINE DEACETYLASE"/>
    <property type="match status" value="1"/>
</dbReference>
<evidence type="ECO:0000256" key="1">
    <source>
        <dbReference type="ARBA" id="ARBA00022723"/>
    </source>
</evidence>
<dbReference type="EMBL" id="JACHVS010000001">
    <property type="protein sequence ID" value="MBB2995748.1"/>
    <property type="molecule type" value="Genomic_DNA"/>
</dbReference>
<sequence>MSMHTTESTAEYTSARNLQLLSEVLSIDSTWGRETPLAEFMAEQMRQWGVDEVELVESMPGRYSVGGRIRGTGGGKSILFNGHLDTYEVSPDWTKEPFAATVEGGRIYGAGIADMKAATTAGLAVMRDIATSGRRPKGDVVFHGVSCHFEGGVGTRSLLEAGFTADAGICGEPTDNTIGTVHRGAAYLKVTTHGKQAHTSAKELGLNAIETMEPLLAGMRRFEAEMPYEPHPELPGGPNLNIGTIRGGTKHNQVPDRCEMTCDIRLLPSQDPYDVRDQAERMIQDLARQDPRIQATVEFSEHWLSGPRLPYEIDPESPIATSVAAAVSSIGSTPVFRGIPFWTDMVPLAQAGIPAVNIGPGTPPYSWADEWVEQAKYDEIIAIYSALADQWCNEPR</sequence>
<protein>
    <submittedName>
        <fullName evidence="4">Acetylornithine deacetylase/succinyl-diaminopimelate desuccinylase-like protein</fullName>
    </submittedName>
</protein>
<dbReference type="InterPro" id="IPR011650">
    <property type="entry name" value="Peptidase_M20_dimer"/>
</dbReference>
<keyword evidence="1" id="KW-0479">Metal-binding</keyword>
<proteinExistence type="predicted"/>
<dbReference type="GO" id="GO:0046872">
    <property type="term" value="F:metal ion binding"/>
    <property type="evidence" value="ECO:0007669"/>
    <property type="project" value="UniProtKB-KW"/>
</dbReference>
<reference evidence="4 5" key="1">
    <citation type="submission" date="2020-08" db="EMBL/GenBank/DDBJ databases">
        <title>Sequencing the genomes of 1000 actinobacteria strains.</title>
        <authorList>
            <person name="Klenk H.-P."/>
        </authorList>
    </citation>
    <scope>NUCLEOTIDE SEQUENCE [LARGE SCALE GENOMIC DNA]</scope>
    <source>
        <strain evidence="4 5">DSM 22826</strain>
    </source>
</reference>
<evidence type="ECO:0000259" key="3">
    <source>
        <dbReference type="Pfam" id="PF07687"/>
    </source>
</evidence>
<keyword evidence="5" id="KW-1185">Reference proteome</keyword>
<dbReference type="SUPFAM" id="SSF53187">
    <property type="entry name" value="Zn-dependent exopeptidases"/>
    <property type="match status" value="1"/>
</dbReference>
<evidence type="ECO:0000313" key="5">
    <source>
        <dbReference type="Proteomes" id="UP000523000"/>
    </source>
</evidence>
<dbReference type="Pfam" id="PF01546">
    <property type="entry name" value="Peptidase_M20"/>
    <property type="match status" value="1"/>
</dbReference>
<dbReference type="Gene3D" id="3.40.630.10">
    <property type="entry name" value="Zn peptidases"/>
    <property type="match status" value="1"/>
</dbReference>
<organism evidence="4 5">
    <name type="scientific">Paeniglutamicibacter cryotolerans</name>
    <dbReference type="NCBI Taxonomy" id="670079"/>
    <lineage>
        <taxon>Bacteria</taxon>
        <taxon>Bacillati</taxon>
        <taxon>Actinomycetota</taxon>
        <taxon>Actinomycetes</taxon>
        <taxon>Micrococcales</taxon>
        <taxon>Micrococcaceae</taxon>
        <taxon>Paeniglutamicibacter</taxon>
    </lineage>
</organism>
<evidence type="ECO:0000256" key="2">
    <source>
        <dbReference type="ARBA" id="ARBA00022801"/>
    </source>
</evidence>
<dbReference type="InterPro" id="IPR036264">
    <property type="entry name" value="Bact_exopeptidase_dim_dom"/>
</dbReference>
<dbReference type="InterPro" id="IPR002933">
    <property type="entry name" value="Peptidase_M20"/>
</dbReference>
<dbReference type="SUPFAM" id="SSF55031">
    <property type="entry name" value="Bacterial exopeptidase dimerisation domain"/>
    <property type="match status" value="1"/>
</dbReference>